<dbReference type="HAMAP" id="MF_00182">
    <property type="entry name" value="Formyl_trans"/>
    <property type="match status" value="1"/>
</dbReference>
<feature type="domain" description="Formyl transferase C-terminal" evidence="7">
    <location>
        <begin position="215"/>
        <end position="314"/>
    </location>
</feature>
<dbReference type="PANTHER" id="PTHR11138">
    <property type="entry name" value="METHIONYL-TRNA FORMYLTRANSFERASE"/>
    <property type="match status" value="1"/>
</dbReference>
<dbReference type="NCBIfam" id="TIGR00460">
    <property type="entry name" value="fmt"/>
    <property type="match status" value="1"/>
</dbReference>
<reference evidence="9" key="1">
    <citation type="submission" date="2017-05" db="EMBL/GenBank/DDBJ databases">
        <title>Improved OligoMM genomes.</title>
        <authorList>
            <person name="Garzetti D."/>
        </authorList>
    </citation>
    <scope>NUCLEOTIDE SEQUENCE [LARGE SCALE GENOMIC DNA]</scope>
    <source>
        <strain evidence="9">YL45</strain>
    </source>
</reference>
<comment type="similarity">
    <text evidence="1 5">Belongs to the Fmt family.</text>
</comment>
<dbReference type="SUPFAM" id="SSF53328">
    <property type="entry name" value="Formyltransferase"/>
    <property type="match status" value="1"/>
</dbReference>
<evidence type="ECO:0000256" key="3">
    <source>
        <dbReference type="ARBA" id="ARBA00022679"/>
    </source>
</evidence>
<evidence type="ECO:0000259" key="6">
    <source>
        <dbReference type="Pfam" id="PF00551"/>
    </source>
</evidence>
<dbReference type="PROSITE" id="PS00373">
    <property type="entry name" value="GART"/>
    <property type="match status" value="1"/>
</dbReference>
<dbReference type="CDD" id="cd08704">
    <property type="entry name" value="Met_tRNA_FMT_C"/>
    <property type="match status" value="1"/>
</dbReference>
<dbReference type="SUPFAM" id="SSF50486">
    <property type="entry name" value="FMT C-terminal domain-like"/>
    <property type="match status" value="1"/>
</dbReference>
<evidence type="ECO:0000256" key="1">
    <source>
        <dbReference type="ARBA" id="ARBA00010699"/>
    </source>
</evidence>
<organism evidence="8 9">
    <name type="scientific">Turicimonas muris</name>
    <dbReference type="NCBI Taxonomy" id="1796652"/>
    <lineage>
        <taxon>Bacteria</taxon>
        <taxon>Pseudomonadati</taxon>
        <taxon>Pseudomonadota</taxon>
        <taxon>Betaproteobacteria</taxon>
        <taxon>Burkholderiales</taxon>
        <taxon>Sutterellaceae</taxon>
        <taxon>Turicimonas</taxon>
    </lineage>
</organism>
<evidence type="ECO:0000313" key="8">
    <source>
        <dbReference type="EMBL" id="OXE47357.1"/>
    </source>
</evidence>
<dbReference type="Pfam" id="PF02911">
    <property type="entry name" value="Formyl_trans_C"/>
    <property type="match status" value="1"/>
</dbReference>
<dbReference type="CDD" id="cd08646">
    <property type="entry name" value="FMT_core_Met-tRNA-FMT_N"/>
    <property type="match status" value="1"/>
</dbReference>
<comment type="function">
    <text evidence="5">Attaches a formyl group to the free amino group of methionyl-tRNA(fMet). The formyl group appears to play a dual role in the initiator identity of N-formylmethionyl-tRNA by promoting its recognition by IF2 and preventing the misappropriation of this tRNA by the elongation apparatus.</text>
</comment>
<comment type="caution">
    <text evidence="8">The sequence shown here is derived from an EMBL/GenBank/DDBJ whole genome shotgun (WGS) entry which is preliminary data.</text>
</comment>
<dbReference type="AlphaFoldDB" id="A0A227KHT4"/>
<accession>A0A227KHT4</accession>
<dbReference type="RefSeq" id="WP_066594505.1">
    <property type="nucleotide sequence ID" value="NZ_CAJTBZ010000017.1"/>
</dbReference>
<proteinExistence type="inferred from homology"/>
<sequence>MKIVFAGTPEFAAYALNKLIEEGHDIRMVLTQPDRPSGRGRKLKASAVKEVALKAGIPVETPLTFRRAKGGEETAAVYDKLREIDPDLLIVAAYGLILPQELLELPKGIWSEYPNLKAVNIHGSLLPDWRGAAPIARGLEKGDKKAGVTLMQMDVGLDTGPMLYKKAIPITEEDTAGTLTEKVGKLGAEMLVEYLKDPTKYPPVVQPEEASYASKLEKAEGVIDWNQPAQVIVNKIRAFNPFPGTSFKHGETNLKAWFAVCEKDKEYKESAGTVLSADAKGVRVCAGDGKVVCLKELQRPGGKKLPAREFLAGHPIKEKELLE</sequence>
<dbReference type="InterPro" id="IPR011034">
    <property type="entry name" value="Formyl_transferase-like_C_sf"/>
</dbReference>
<dbReference type="EMBL" id="NHMP01000005">
    <property type="protein sequence ID" value="OXE47357.1"/>
    <property type="molecule type" value="Genomic_DNA"/>
</dbReference>
<dbReference type="Proteomes" id="UP000214610">
    <property type="component" value="Unassembled WGS sequence"/>
</dbReference>
<dbReference type="GO" id="GO:0005829">
    <property type="term" value="C:cytosol"/>
    <property type="evidence" value="ECO:0007669"/>
    <property type="project" value="TreeGrafter"/>
</dbReference>
<dbReference type="InterPro" id="IPR036477">
    <property type="entry name" value="Formyl_transf_N_sf"/>
</dbReference>
<keyword evidence="9" id="KW-1185">Reference proteome</keyword>
<evidence type="ECO:0000256" key="2">
    <source>
        <dbReference type="ARBA" id="ARBA00012261"/>
    </source>
</evidence>
<evidence type="ECO:0000256" key="4">
    <source>
        <dbReference type="ARBA" id="ARBA00022917"/>
    </source>
</evidence>
<dbReference type="EC" id="2.1.2.9" evidence="2 5"/>
<dbReference type="InterPro" id="IPR005794">
    <property type="entry name" value="Fmt"/>
</dbReference>
<dbReference type="InterPro" id="IPR041711">
    <property type="entry name" value="Met-tRNA-FMT_N"/>
</dbReference>
<dbReference type="Pfam" id="PF00551">
    <property type="entry name" value="Formyl_trans_N"/>
    <property type="match status" value="1"/>
</dbReference>
<name>A0A227KHT4_9BURK</name>
<dbReference type="InterPro" id="IPR044135">
    <property type="entry name" value="Met-tRNA-FMT_C"/>
</dbReference>
<keyword evidence="3 5" id="KW-0808">Transferase</keyword>
<dbReference type="GO" id="GO:0004479">
    <property type="term" value="F:methionyl-tRNA formyltransferase activity"/>
    <property type="evidence" value="ECO:0007669"/>
    <property type="project" value="UniProtKB-UniRule"/>
</dbReference>
<dbReference type="GeneID" id="78362317"/>
<dbReference type="PANTHER" id="PTHR11138:SF5">
    <property type="entry name" value="METHIONYL-TRNA FORMYLTRANSFERASE, MITOCHONDRIAL"/>
    <property type="match status" value="1"/>
</dbReference>
<feature type="binding site" evidence="5">
    <location>
        <begin position="124"/>
        <end position="127"/>
    </location>
    <ligand>
        <name>(6S)-5,6,7,8-tetrahydrofolate</name>
        <dbReference type="ChEBI" id="CHEBI:57453"/>
    </ligand>
</feature>
<feature type="domain" description="Formyl transferase N-terminal" evidence="6">
    <location>
        <begin position="1"/>
        <end position="194"/>
    </location>
</feature>
<keyword evidence="4 5" id="KW-0648">Protein biosynthesis</keyword>
<dbReference type="InterPro" id="IPR001555">
    <property type="entry name" value="GART_AS"/>
</dbReference>
<comment type="catalytic activity">
    <reaction evidence="5">
        <text>L-methionyl-tRNA(fMet) + (6R)-10-formyltetrahydrofolate = N-formyl-L-methionyl-tRNA(fMet) + (6S)-5,6,7,8-tetrahydrofolate + H(+)</text>
        <dbReference type="Rhea" id="RHEA:24380"/>
        <dbReference type="Rhea" id="RHEA-COMP:9952"/>
        <dbReference type="Rhea" id="RHEA-COMP:9953"/>
        <dbReference type="ChEBI" id="CHEBI:15378"/>
        <dbReference type="ChEBI" id="CHEBI:57453"/>
        <dbReference type="ChEBI" id="CHEBI:78530"/>
        <dbReference type="ChEBI" id="CHEBI:78844"/>
        <dbReference type="ChEBI" id="CHEBI:195366"/>
        <dbReference type="EC" id="2.1.2.9"/>
    </reaction>
</comment>
<dbReference type="InterPro" id="IPR005793">
    <property type="entry name" value="Formyl_trans_C"/>
</dbReference>
<evidence type="ECO:0000259" key="7">
    <source>
        <dbReference type="Pfam" id="PF02911"/>
    </source>
</evidence>
<dbReference type="InterPro" id="IPR002376">
    <property type="entry name" value="Formyl_transf_N"/>
</dbReference>
<evidence type="ECO:0000313" key="9">
    <source>
        <dbReference type="Proteomes" id="UP000214610"/>
    </source>
</evidence>
<evidence type="ECO:0000256" key="5">
    <source>
        <dbReference type="HAMAP-Rule" id="MF_00182"/>
    </source>
</evidence>
<protein>
    <recommendedName>
        <fullName evidence="2 5">Methionyl-tRNA formyltransferase</fullName>
        <ecNumber evidence="2 5">2.1.2.9</ecNumber>
    </recommendedName>
</protein>
<dbReference type="Gene3D" id="3.40.50.12230">
    <property type="match status" value="1"/>
</dbReference>
<gene>
    <name evidence="5" type="primary">fmt</name>
    <name evidence="8" type="ORF">ADH67_09385</name>
</gene>